<gene>
    <name evidence="1" type="ORF">TRAPUB_1607</name>
</gene>
<dbReference type="EMBL" id="MNAD01001170">
    <property type="protein sequence ID" value="OJT07511.1"/>
    <property type="molecule type" value="Genomic_DNA"/>
</dbReference>
<proteinExistence type="predicted"/>
<dbReference type="AlphaFoldDB" id="A0A1M2VIT2"/>
<keyword evidence="2" id="KW-1185">Reference proteome</keyword>
<sequence>MAQTMSKPQCRALLRDQSTPCSKIAAGSSPYCSKHGQEYAVLTREYKKLSANNGELDPGKLSRNEIRALDVSEAKRVVKANKRYLVSLEAECEARTTQHIRFFGEVDPGHSKWLEILRRKQQRALTQLKLFDEAGFNIGPPRTVEESGLFNFTPVHSVRREEPKDDLIPDLVILVSSIIGLGILVSFPPLEAQATLWAFLQNVFSWLSTILQYAIVSLVQCGSPLTDLDVADGFGRWRS</sequence>
<name>A0A1M2VIT2_TRAPU</name>
<dbReference type="OMA" id="CEARTTQ"/>
<evidence type="ECO:0000313" key="2">
    <source>
        <dbReference type="Proteomes" id="UP000184267"/>
    </source>
</evidence>
<dbReference type="OrthoDB" id="10425857at2759"/>
<reference evidence="1 2" key="1">
    <citation type="submission" date="2016-10" db="EMBL/GenBank/DDBJ databases">
        <title>Genome sequence of the basidiomycete white-rot fungus Trametes pubescens.</title>
        <authorList>
            <person name="Makela M.R."/>
            <person name="Granchi Z."/>
            <person name="Peng M."/>
            <person name="De Vries R.P."/>
            <person name="Grigoriev I."/>
            <person name="Riley R."/>
            <person name="Hilden K."/>
        </authorList>
    </citation>
    <scope>NUCLEOTIDE SEQUENCE [LARGE SCALE GENOMIC DNA]</scope>
    <source>
        <strain evidence="1 2">FBCC735</strain>
    </source>
</reference>
<evidence type="ECO:0000313" key="1">
    <source>
        <dbReference type="EMBL" id="OJT07511.1"/>
    </source>
</evidence>
<protein>
    <submittedName>
        <fullName evidence="1">Uncharacterized protein</fullName>
    </submittedName>
</protein>
<organism evidence="1 2">
    <name type="scientific">Trametes pubescens</name>
    <name type="common">White-rot fungus</name>
    <dbReference type="NCBI Taxonomy" id="154538"/>
    <lineage>
        <taxon>Eukaryota</taxon>
        <taxon>Fungi</taxon>
        <taxon>Dikarya</taxon>
        <taxon>Basidiomycota</taxon>
        <taxon>Agaricomycotina</taxon>
        <taxon>Agaricomycetes</taxon>
        <taxon>Polyporales</taxon>
        <taxon>Polyporaceae</taxon>
        <taxon>Trametes</taxon>
    </lineage>
</organism>
<accession>A0A1M2VIT2</accession>
<dbReference type="STRING" id="154538.A0A1M2VIT2"/>
<dbReference type="Proteomes" id="UP000184267">
    <property type="component" value="Unassembled WGS sequence"/>
</dbReference>
<comment type="caution">
    <text evidence="1">The sequence shown here is derived from an EMBL/GenBank/DDBJ whole genome shotgun (WGS) entry which is preliminary data.</text>
</comment>